<dbReference type="Proteomes" id="UP000321129">
    <property type="component" value="Unassembled WGS sequence"/>
</dbReference>
<name>A0A5C6U994_9SPHN</name>
<proteinExistence type="predicted"/>
<protein>
    <recommendedName>
        <fullName evidence="2">Anti-sigma factor NepR domain-containing protein</fullName>
    </recommendedName>
</protein>
<accession>A0A5C6U994</accession>
<dbReference type="Pfam" id="PF18557">
    <property type="entry name" value="NepR"/>
    <property type="match status" value="1"/>
</dbReference>
<organism evidence="3 4">
    <name type="scientific">Flavisphingopyxis soli</name>
    <dbReference type="NCBI Taxonomy" id="2601267"/>
    <lineage>
        <taxon>Bacteria</taxon>
        <taxon>Pseudomonadati</taxon>
        <taxon>Pseudomonadota</taxon>
        <taxon>Alphaproteobacteria</taxon>
        <taxon>Sphingomonadales</taxon>
        <taxon>Sphingopyxidaceae</taxon>
        <taxon>Flavisphingopyxis</taxon>
    </lineage>
</organism>
<sequence>MTSEKRGGTQKSGMGHDRKKDSQGDRQRSKGDSGGAKDSLAHSLRQAYQQTIAEDVPDEMLELLKKLG</sequence>
<comment type="caution">
    <text evidence="3">The sequence shown here is derived from an EMBL/GenBank/DDBJ whole genome shotgun (WGS) entry which is preliminary data.</text>
</comment>
<gene>
    <name evidence="3" type="ORF">FSZ31_10270</name>
</gene>
<reference evidence="3 4" key="1">
    <citation type="submission" date="2019-08" db="EMBL/GenBank/DDBJ databases">
        <title>Sphingorhabdus soil sp. nov., isolated from arctic soil.</title>
        <authorList>
            <person name="Liu Y."/>
        </authorList>
    </citation>
    <scope>NUCLEOTIDE SEQUENCE [LARGE SCALE GENOMIC DNA]</scope>
    <source>
        <strain evidence="3 4">D-2Q-5-6</strain>
    </source>
</reference>
<keyword evidence="4" id="KW-1185">Reference proteome</keyword>
<evidence type="ECO:0000259" key="2">
    <source>
        <dbReference type="Pfam" id="PF18557"/>
    </source>
</evidence>
<feature type="region of interest" description="Disordered" evidence="1">
    <location>
        <begin position="1"/>
        <end position="55"/>
    </location>
</feature>
<dbReference type="EMBL" id="VOPY01000003">
    <property type="protein sequence ID" value="TXC68088.1"/>
    <property type="molecule type" value="Genomic_DNA"/>
</dbReference>
<feature type="compositionally biased region" description="Basic and acidic residues" evidence="1">
    <location>
        <begin position="14"/>
        <end position="31"/>
    </location>
</feature>
<evidence type="ECO:0000313" key="4">
    <source>
        <dbReference type="Proteomes" id="UP000321129"/>
    </source>
</evidence>
<dbReference type="InterPro" id="IPR041649">
    <property type="entry name" value="NepR"/>
</dbReference>
<evidence type="ECO:0000313" key="3">
    <source>
        <dbReference type="EMBL" id="TXC68088.1"/>
    </source>
</evidence>
<dbReference type="RefSeq" id="WP_147123308.1">
    <property type="nucleotide sequence ID" value="NZ_VOPY01000003.1"/>
</dbReference>
<evidence type="ECO:0000256" key="1">
    <source>
        <dbReference type="SAM" id="MobiDB-lite"/>
    </source>
</evidence>
<feature type="domain" description="Anti-sigma factor NepR" evidence="2">
    <location>
        <begin position="40"/>
        <end position="67"/>
    </location>
</feature>
<dbReference type="AlphaFoldDB" id="A0A5C6U994"/>